<comment type="catalytic activity">
    <reaction evidence="9">
        <text>a lipid X + a UDP-2-N,3-O-bis[(3R)-3-hydroxyacyl]-alpha-D-glucosamine = a lipid A disaccharide + UDP + H(+)</text>
        <dbReference type="Rhea" id="RHEA:67828"/>
        <dbReference type="ChEBI" id="CHEBI:15378"/>
        <dbReference type="ChEBI" id="CHEBI:58223"/>
        <dbReference type="ChEBI" id="CHEBI:137748"/>
        <dbReference type="ChEBI" id="CHEBI:176338"/>
        <dbReference type="ChEBI" id="CHEBI:176343"/>
        <dbReference type="EC" id="2.4.1.182"/>
    </reaction>
</comment>
<evidence type="ECO:0000256" key="5">
    <source>
        <dbReference type="ARBA" id="ARBA00022556"/>
    </source>
</evidence>
<proteinExistence type="predicted"/>
<sequence>MRYFIIAGEASGDLHASNLVAEIRRRDATADVIGLGGDLMQKQGVRLIRHYRHMAFMGFSAVIKHLPEVMKNIRVTKEAMEAFRPDVLILVDYPSFNMRMAKFAKKTLHCPVYYYISPKIWAWKTYRIKSIKRYVDRMFTIFPFETAFYAKYNYKVDYVGNPTQKTIDNALDAHLTREAFCEAHNLPNKPIIALLAGSRKQEIASCLPTMIAAAFSFKDYQWVVAGAPGVERSLYEPWASQGHIVFDATYQLLQVASAAVVNSGTATLETALIGTPQVVVYAAPGGRFTYWLKENFLKTRFISLVNIIAGKEVVCELVAHLFTQQQVERVLRTLLLDENVRREMLDGYKEIRQILGKHSAASNAARMIVESLHH</sequence>
<dbReference type="InterPro" id="IPR003835">
    <property type="entry name" value="Glyco_trans_19"/>
</dbReference>
<keyword evidence="7 11" id="KW-0808">Transferase</keyword>
<dbReference type="GO" id="GO:0009245">
    <property type="term" value="P:lipid A biosynthetic process"/>
    <property type="evidence" value="ECO:0007669"/>
    <property type="project" value="UniProtKB-UniRule"/>
</dbReference>
<comment type="caution">
    <text evidence="11">The sequence shown here is derived from an EMBL/GenBank/DDBJ whole genome shotgun (WGS) entry which is preliminary data.</text>
</comment>
<evidence type="ECO:0000313" key="12">
    <source>
        <dbReference type="Proteomes" id="UP000823641"/>
    </source>
</evidence>
<dbReference type="AlphaFoldDB" id="A0A9D9HWG3"/>
<reference evidence="11" key="1">
    <citation type="submission" date="2020-10" db="EMBL/GenBank/DDBJ databases">
        <authorList>
            <person name="Gilroy R."/>
        </authorList>
    </citation>
    <scope>NUCLEOTIDE SEQUENCE</scope>
    <source>
        <strain evidence="11">G3-3990</strain>
    </source>
</reference>
<gene>
    <name evidence="11" type="primary">lpxB</name>
    <name evidence="11" type="ORF">IAA73_12025</name>
</gene>
<keyword evidence="5" id="KW-0441">Lipid A biosynthesis</keyword>
<protein>
    <recommendedName>
        <fullName evidence="3 10">Lipid-A-disaccharide synthase</fullName>
        <ecNumber evidence="2 10">2.4.1.182</ecNumber>
    </recommendedName>
</protein>
<dbReference type="GO" id="GO:0005543">
    <property type="term" value="F:phospholipid binding"/>
    <property type="evidence" value="ECO:0007669"/>
    <property type="project" value="TreeGrafter"/>
</dbReference>
<dbReference type="Pfam" id="PF02684">
    <property type="entry name" value="LpxB"/>
    <property type="match status" value="1"/>
</dbReference>
<accession>A0A9D9HWG3</accession>
<evidence type="ECO:0000256" key="9">
    <source>
        <dbReference type="ARBA" id="ARBA00048975"/>
    </source>
</evidence>
<evidence type="ECO:0000256" key="2">
    <source>
        <dbReference type="ARBA" id="ARBA00012687"/>
    </source>
</evidence>
<dbReference type="PANTHER" id="PTHR30372">
    <property type="entry name" value="LIPID-A-DISACCHARIDE SYNTHASE"/>
    <property type="match status" value="1"/>
</dbReference>
<dbReference type="GO" id="GO:0016020">
    <property type="term" value="C:membrane"/>
    <property type="evidence" value="ECO:0007669"/>
    <property type="project" value="GOC"/>
</dbReference>
<dbReference type="EMBL" id="JADIMG010000111">
    <property type="protein sequence ID" value="MBO8461038.1"/>
    <property type="molecule type" value="Genomic_DNA"/>
</dbReference>
<dbReference type="GO" id="GO:0008915">
    <property type="term" value="F:lipid-A-disaccharide synthase activity"/>
    <property type="evidence" value="ECO:0007669"/>
    <property type="project" value="UniProtKB-UniRule"/>
</dbReference>
<evidence type="ECO:0000256" key="1">
    <source>
        <dbReference type="ARBA" id="ARBA00002056"/>
    </source>
</evidence>
<reference evidence="11" key="2">
    <citation type="journal article" date="2021" name="PeerJ">
        <title>Extensive microbial diversity within the chicken gut microbiome revealed by metagenomics and culture.</title>
        <authorList>
            <person name="Gilroy R."/>
            <person name="Ravi A."/>
            <person name="Getino M."/>
            <person name="Pursley I."/>
            <person name="Horton D.L."/>
            <person name="Alikhan N.F."/>
            <person name="Baker D."/>
            <person name="Gharbi K."/>
            <person name="Hall N."/>
            <person name="Watson M."/>
            <person name="Adriaenssens E.M."/>
            <person name="Foster-Nyarko E."/>
            <person name="Jarju S."/>
            <person name="Secka A."/>
            <person name="Antonio M."/>
            <person name="Oren A."/>
            <person name="Chaudhuri R.R."/>
            <person name="La Ragione R."/>
            <person name="Hildebrand F."/>
            <person name="Pallen M.J."/>
        </authorList>
    </citation>
    <scope>NUCLEOTIDE SEQUENCE</scope>
    <source>
        <strain evidence="11">G3-3990</strain>
    </source>
</reference>
<keyword evidence="4" id="KW-0444">Lipid biosynthesis</keyword>
<comment type="function">
    <text evidence="1">Condensation of UDP-2,3-diacylglucosamine and 2,3-diacylglucosamine-1-phosphate to form lipid A disaccharide, a precursor of lipid A, a phosphorylated glycolipid that anchors the lipopolysaccharide to the outer membrane of the cell.</text>
</comment>
<evidence type="ECO:0000256" key="7">
    <source>
        <dbReference type="ARBA" id="ARBA00022679"/>
    </source>
</evidence>
<evidence type="ECO:0000256" key="8">
    <source>
        <dbReference type="ARBA" id="ARBA00023098"/>
    </source>
</evidence>
<keyword evidence="6 11" id="KW-0328">Glycosyltransferase</keyword>
<organism evidence="11 12">
    <name type="scientific">Candidatus Gallipaludibacter merdavium</name>
    <dbReference type="NCBI Taxonomy" id="2840839"/>
    <lineage>
        <taxon>Bacteria</taxon>
        <taxon>Pseudomonadati</taxon>
        <taxon>Bacteroidota</taxon>
        <taxon>Bacteroidia</taxon>
        <taxon>Bacteroidales</taxon>
        <taxon>Candidatus Gallipaludibacter</taxon>
    </lineage>
</organism>
<evidence type="ECO:0000256" key="6">
    <source>
        <dbReference type="ARBA" id="ARBA00022676"/>
    </source>
</evidence>
<evidence type="ECO:0000256" key="3">
    <source>
        <dbReference type="ARBA" id="ARBA00020902"/>
    </source>
</evidence>
<evidence type="ECO:0000313" key="11">
    <source>
        <dbReference type="EMBL" id="MBO8461038.1"/>
    </source>
</evidence>
<name>A0A9D9HWG3_9BACT</name>
<dbReference type="NCBIfam" id="TIGR00215">
    <property type="entry name" value="lpxB"/>
    <property type="match status" value="1"/>
</dbReference>
<keyword evidence="8" id="KW-0443">Lipid metabolism</keyword>
<dbReference type="PANTHER" id="PTHR30372:SF4">
    <property type="entry name" value="LIPID-A-DISACCHARIDE SYNTHASE, MITOCHONDRIAL-RELATED"/>
    <property type="match status" value="1"/>
</dbReference>
<dbReference type="SUPFAM" id="SSF53756">
    <property type="entry name" value="UDP-Glycosyltransferase/glycogen phosphorylase"/>
    <property type="match status" value="1"/>
</dbReference>
<evidence type="ECO:0000256" key="4">
    <source>
        <dbReference type="ARBA" id="ARBA00022516"/>
    </source>
</evidence>
<dbReference type="EC" id="2.4.1.182" evidence="2 10"/>
<dbReference type="Proteomes" id="UP000823641">
    <property type="component" value="Unassembled WGS sequence"/>
</dbReference>
<evidence type="ECO:0000256" key="10">
    <source>
        <dbReference type="NCBIfam" id="TIGR00215"/>
    </source>
</evidence>